<dbReference type="InterPro" id="IPR039328">
    <property type="entry name" value="WDR89"/>
</dbReference>
<evidence type="ECO:0000256" key="3">
    <source>
        <dbReference type="SAM" id="MobiDB-lite"/>
    </source>
</evidence>
<organism evidence="4 5">
    <name type="scientific">Viridothelium virens</name>
    <name type="common">Speckled blister lichen</name>
    <name type="synonym">Trypethelium virens</name>
    <dbReference type="NCBI Taxonomy" id="1048519"/>
    <lineage>
        <taxon>Eukaryota</taxon>
        <taxon>Fungi</taxon>
        <taxon>Dikarya</taxon>
        <taxon>Ascomycota</taxon>
        <taxon>Pezizomycotina</taxon>
        <taxon>Dothideomycetes</taxon>
        <taxon>Dothideomycetes incertae sedis</taxon>
        <taxon>Trypetheliales</taxon>
        <taxon>Trypetheliaceae</taxon>
        <taxon>Viridothelium</taxon>
    </lineage>
</organism>
<evidence type="ECO:0000313" key="5">
    <source>
        <dbReference type="Proteomes" id="UP000800092"/>
    </source>
</evidence>
<reference evidence="4" key="1">
    <citation type="journal article" date="2020" name="Stud. Mycol.">
        <title>101 Dothideomycetes genomes: a test case for predicting lifestyles and emergence of pathogens.</title>
        <authorList>
            <person name="Haridas S."/>
            <person name="Albert R."/>
            <person name="Binder M."/>
            <person name="Bloem J."/>
            <person name="Labutti K."/>
            <person name="Salamov A."/>
            <person name="Andreopoulos B."/>
            <person name="Baker S."/>
            <person name="Barry K."/>
            <person name="Bills G."/>
            <person name="Bluhm B."/>
            <person name="Cannon C."/>
            <person name="Castanera R."/>
            <person name="Culley D."/>
            <person name="Daum C."/>
            <person name="Ezra D."/>
            <person name="Gonzalez J."/>
            <person name="Henrissat B."/>
            <person name="Kuo A."/>
            <person name="Liang C."/>
            <person name="Lipzen A."/>
            <person name="Lutzoni F."/>
            <person name="Magnuson J."/>
            <person name="Mondo S."/>
            <person name="Nolan M."/>
            <person name="Ohm R."/>
            <person name="Pangilinan J."/>
            <person name="Park H.-J."/>
            <person name="Ramirez L."/>
            <person name="Alfaro M."/>
            <person name="Sun H."/>
            <person name="Tritt A."/>
            <person name="Yoshinaga Y."/>
            <person name="Zwiers L.-H."/>
            <person name="Turgeon B."/>
            <person name="Goodwin S."/>
            <person name="Spatafora J."/>
            <person name="Crous P."/>
            <person name="Grigoriev I."/>
        </authorList>
    </citation>
    <scope>NUCLEOTIDE SEQUENCE</scope>
    <source>
        <strain evidence="4">Tuck. ex Michener</strain>
    </source>
</reference>
<dbReference type="Proteomes" id="UP000800092">
    <property type="component" value="Unassembled WGS sequence"/>
</dbReference>
<dbReference type="OrthoDB" id="25131at2759"/>
<feature type="region of interest" description="Disordered" evidence="3">
    <location>
        <begin position="180"/>
        <end position="201"/>
    </location>
</feature>
<keyword evidence="2" id="KW-0677">Repeat</keyword>
<dbReference type="SUPFAM" id="SSF50978">
    <property type="entry name" value="WD40 repeat-like"/>
    <property type="match status" value="1"/>
</dbReference>
<proteinExistence type="predicted"/>
<sequence>MPPTTFRTLAQSPTLPNSPYIYTLCPKDTAIFVIASDDAIRCFSSDGLRLLHEIPNAHEGITCLKDWDTGGIDGGKRPGVVTTGRDGKVKGWDLRASSTKAVFEVIAEIQANNIPLSALACNASHNLIAAGAELEISGHEADIYIWDIRQPTSPLRTYTESHTDTITTLSFLPSSFPTTISASNPSTTSVPTTTTTTTTETSPLLLSGSTDALLTLFDPAHASEDDAVVQVFNLGSAVHRAGVLGEQVWATSADEGMSFFEVSGDAGVAAAEGEGREKGVQELGDVRELVGCRYVVDVVEGGLVVGDAMRTHLAAYPIHHENGRWLVQTGQALDFDGAHGEEIVRDCVYDPRQGSNGTYYTCGEDGLVKAWKAGVGVGRTTALNVGDEMDVDMDEAITTKAKRRRKR</sequence>
<dbReference type="PANTHER" id="PTHR22889:SF0">
    <property type="entry name" value="WD REPEAT-CONTAINING PROTEIN 89"/>
    <property type="match status" value="1"/>
</dbReference>
<evidence type="ECO:0000256" key="2">
    <source>
        <dbReference type="ARBA" id="ARBA00022737"/>
    </source>
</evidence>
<dbReference type="InterPro" id="IPR015943">
    <property type="entry name" value="WD40/YVTN_repeat-like_dom_sf"/>
</dbReference>
<dbReference type="SMART" id="SM00320">
    <property type="entry name" value="WD40"/>
    <property type="match status" value="4"/>
</dbReference>
<dbReference type="EMBL" id="ML991787">
    <property type="protein sequence ID" value="KAF2236066.1"/>
    <property type="molecule type" value="Genomic_DNA"/>
</dbReference>
<dbReference type="InterPro" id="IPR036322">
    <property type="entry name" value="WD40_repeat_dom_sf"/>
</dbReference>
<dbReference type="PANTHER" id="PTHR22889">
    <property type="entry name" value="WD REPEAT-CONTAINING PROTEIN 89"/>
    <property type="match status" value="1"/>
</dbReference>
<gene>
    <name evidence="4" type="ORF">EV356DRAFT_513314</name>
</gene>
<keyword evidence="5" id="KW-1185">Reference proteome</keyword>
<dbReference type="Gene3D" id="2.130.10.10">
    <property type="entry name" value="YVTN repeat-like/Quinoprotein amine dehydrogenase"/>
    <property type="match status" value="1"/>
</dbReference>
<feature type="compositionally biased region" description="Low complexity" evidence="3">
    <location>
        <begin position="181"/>
        <end position="201"/>
    </location>
</feature>
<evidence type="ECO:0000256" key="1">
    <source>
        <dbReference type="ARBA" id="ARBA00022574"/>
    </source>
</evidence>
<evidence type="ECO:0000313" key="4">
    <source>
        <dbReference type="EMBL" id="KAF2236066.1"/>
    </source>
</evidence>
<dbReference type="InterPro" id="IPR001680">
    <property type="entry name" value="WD40_rpt"/>
</dbReference>
<dbReference type="AlphaFoldDB" id="A0A6A6HD58"/>
<protein>
    <submittedName>
        <fullName evidence="4">WD40 repeat-like protein</fullName>
    </submittedName>
</protein>
<name>A0A6A6HD58_VIRVR</name>
<keyword evidence="1" id="KW-0853">WD repeat</keyword>
<accession>A0A6A6HD58</accession>